<gene>
    <name evidence="4" type="ORF">GTQ34_07435</name>
</gene>
<dbReference type="InterPro" id="IPR053142">
    <property type="entry name" value="PchR_regulatory_protein"/>
</dbReference>
<dbReference type="SUPFAM" id="SSF46689">
    <property type="entry name" value="Homeodomain-like"/>
    <property type="match status" value="1"/>
</dbReference>
<feature type="domain" description="HTH araC/xylS-type" evidence="3">
    <location>
        <begin position="235"/>
        <end position="333"/>
    </location>
</feature>
<keyword evidence="5" id="KW-1185">Reference proteome</keyword>
<keyword evidence="2" id="KW-0804">Transcription</keyword>
<dbReference type="EMBL" id="JAAABI010000002">
    <property type="protein sequence ID" value="NAY91744.1"/>
    <property type="molecule type" value="Genomic_DNA"/>
</dbReference>
<dbReference type="GO" id="GO:0043565">
    <property type="term" value="F:sequence-specific DNA binding"/>
    <property type="evidence" value="ECO:0007669"/>
    <property type="project" value="InterPro"/>
</dbReference>
<dbReference type="SMART" id="SM00342">
    <property type="entry name" value="HTH_ARAC"/>
    <property type="match status" value="1"/>
</dbReference>
<dbReference type="Gene3D" id="1.10.10.60">
    <property type="entry name" value="Homeodomain-like"/>
    <property type="match status" value="1"/>
</dbReference>
<protein>
    <submittedName>
        <fullName evidence="4">Helix-turn-helix domain-containing protein</fullName>
    </submittedName>
</protein>
<dbReference type="PANTHER" id="PTHR47893:SF1">
    <property type="entry name" value="REGULATORY PROTEIN PCHR"/>
    <property type="match status" value="1"/>
</dbReference>
<evidence type="ECO:0000256" key="2">
    <source>
        <dbReference type="ARBA" id="ARBA00023163"/>
    </source>
</evidence>
<reference evidence="4" key="1">
    <citation type="submission" date="2020-01" db="EMBL/GenBank/DDBJ databases">
        <title>Muricauda ochracea sp. nov., isolated from a tidal flat of Garorim bay in Korea.</title>
        <authorList>
            <person name="Kim D."/>
            <person name="Yoo Y."/>
            <person name="Kim J.-J."/>
        </authorList>
    </citation>
    <scope>NUCLEOTIDE SEQUENCE</scope>
    <source>
        <strain evidence="4">JGD-17</strain>
    </source>
</reference>
<dbReference type="InterPro" id="IPR018060">
    <property type="entry name" value="HTH_AraC"/>
</dbReference>
<evidence type="ECO:0000313" key="5">
    <source>
        <dbReference type="Proteomes" id="UP000667650"/>
    </source>
</evidence>
<keyword evidence="1" id="KW-0805">Transcription regulation</keyword>
<dbReference type="InterPro" id="IPR009057">
    <property type="entry name" value="Homeodomain-like_sf"/>
</dbReference>
<accession>A0A964TBD3</accession>
<dbReference type="PROSITE" id="PS01124">
    <property type="entry name" value="HTH_ARAC_FAMILY_2"/>
    <property type="match status" value="1"/>
</dbReference>
<dbReference type="Proteomes" id="UP000667650">
    <property type="component" value="Unassembled WGS sequence"/>
</dbReference>
<comment type="caution">
    <text evidence="4">The sequence shown here is derived from an EMBL/GenBank/DDBJ whole genome shotgun (WGS) entry which is preliminary data.</text>
</comment>
<dbReference type="Pfam" id="PF12833">
    <property type="entry name" value="HTH_18"/>
    <property type="match status" value="1"/>
</dbReference>
<dbReference type="AlphaFoldDB" id="A0A964TBD3"/>
<evidence type="ECO:0000256" key="1">
    <source>
        <dbReference type="ARBA" id="ARBA00023015"/>
    </source>
</evidence>
<dbReference type="GO" id="GO:0003700">
    <property type="term" value="F:DNA-binding transcription factor activity"/>
    <property type="evidence" value="ECO:0007669"/>
    <property type="project" value="InterPro"/>
</dbReference>
<evidence type="ECO:0000259" key="3">
    <source>
        <dbReference type="PROSITE" id="PS01124"/>
    </source>
</evidence>
<name>A0A964TBD3_9FLAO</name>
<dbReference type="RefSeq" id="WP_166523148.1">
    <property type="nucleotide sequence ID" value="NZ_JAAABI010000002.1"/>
</dbReference>
<organism evidence="4 5">
    <name type="scientific">Flagellimonas ochracea</name>
    <dbReference type="NCBI Taxonomy" id="2696472"/>
    <lineage>
        <taxon>Bacteria</taxon>
        <taxon>Pseudomonadati</taxon>
        <taxon>Bacteroidota</taxon>
        <taxon>Flavobacteriia</taxon>
        <taxon>Flavobacteriales</taxon>
        <taxon>Flavobacteriaceae</taxon>
        <taxon>Flagellimonas</taxon>
    </lineage>
</organism>
<proteinExistence type="predicted"/>
<sequence length="350" mass="40622">MEERKQRAQHELNRLNINIKGDVAEYKETYMLKVDRAEGNGAVKCINFDEGLFVLEFDLKLNRDTYLSLLSETDQSIYFIYCFQGNCFYATQHNNHHVKLNELQTAIVKTNKNFAGGLVIGKDSDVSLNILRIDIDTYFKKHPDGQTVIAQKLKAFLGELNKRHNLVHFGKLNLEIAEYVRKLTEAKYADTLSELLYFEGICILILASHIEQYKRETTGKINSTRLIKREIQKLMEIARFIQETPEQQFTIPALSKKSGLSAGKLQEGFKFLYQRTVSDFIRNARLEKAEKLIRETDMNVSEVVYAIGLTSRSYFCKIFKEKYHCNPKRYKTKQNIHETVSMGYLENNPV</sequence>
<dbReference type="PANTHER" id="PTHR47893">
    <property type="entry name" value="REGULATORY PROTEIN PCHR"/>
    <property type="match status" value="1"/>
</dbReference>
<evidence type="ECO:0000313" key="4">
    <source>
        <dbReference type="EMBL" id="NAY91744.1"/>
    </source>
</evidence>